<protein>
    <submittedName>
        <fullName evidence="1">Uncharacterized protein</fullName>
    </submittedName>
</protein>
<gene>
    <name evidence="1" type="ORF">JI435_401290</name>
</gene>
<evidence type="ECO:0000313" key="1">
    <source>
        <dbReference type="EMBL" id="QRC91387.1"/>
    </source>
</evidence>
<accession>A0A7U2ERL8</accession>
<name>A0A7U2ERL8_PHANO</name>
<dbReference type="VEuPathDB" id="FungiDB:JI435_401290"/>
<reference evidence="2" key="1">
    <citation type="journal article" date="2021" name="BMC Genomics">
        <title>Chromosome-level genome assembly and manually-curated proteome of model necrotroph Parastagonospora nodorum Sn15 reveals a genome-wide trove of candidate effector homologs, and redundancy of virulence-related functions within an accessory chromosome.</title>
        <authorList>
            <person name="Bertazzoni S."/>
            <person name="Jones D.A.B."/>
            <person name="Phan H.T."/>
            <person name="Tan K.-C."/>
            <person name="Hane J.K."/>
        </authorList>
    </citation>
    <scope>NUCLEOTIDE SEQUENCE [LARGE SCALE GENOMIC DNA]</scope>
    <source>
        <strain evidence="2">SN15 / ATCC MYA-4574 / FGSC 10173)</strain>
    </source>
</reference>
<keyword evidence="2" id="KW-1185">Reference proteome</keyword>
<dbReference type="EMBL" id="CP069023">
    <property type="protein sequence ID" value="QRC91387.1"/>
    <property type="molecule type" value="Genomic_DNA"/>
</dbReference>
<sequence>MLSSVSRSLPFRVVTLRPQCPEPTYLSDATKTQPDFTVRKKLRIPDLVRL</sequence>
<proteinExistence type="predicted"/>
<evidence type="ECO:0000313" key="2">
    <source>
        <dbReference type="Proteomes" id="UP000663193"/>
    </source>
</evidence>
<organism evidence="1 2">
    <name type="scientific">Phaeosphaeria nodorum (strain SN15 / ATCC MYA-4574 / FGSC 10173)</name>
    <name type="common">Glume blotch fungus</name>
    <name type="synonym">Parastagonospora nodorum</name>
    <dbReference type="NCBI Taxonomy" id="321614"/>
    <lineage>
        <taxon>Eukaryota</taxon>
        <taxon>Fungi</taxon>
        <taxon>Dikarya</taxon>
        <taxon>Ascomycota</taxon>
        <taxon>Pezizomycotina</taxon>
        <taxon>Dothideomycetes</taxon>
        <taxon>Pleosporomycetidae</taxon>
        <taxon>Pleosporales</taxon>
        <taxon>Pleosporineae</taxon>
        <taxon>Phaeosphaeriaceae</taxon>
        <taxon>Parastagonospora</taxon>
    </lineage>
</organism>
<dbReference type="Proteomes" id="UP000663193">
    <property type="component" value="Chromosome 1"/>
</dbReference>
<dbReference type="AlphaFoldDB" id="A0A7U2ERL8"/>